<feature type="region of interest" description="Disordered" evidence="1">
    <location>
        <begin position="156"/>
        <end position="244"/>
    </location>
</feature>
<name>A0ABX2EXN3_9PSEU</name>
<dbReference type="Proteomes" id="UP000763557">
    <property type="component" value="Unassembled WGS sequence"/>
</dbReference>
<dbReference type="RefSeq" id="WP_173124154.1">
    <property type="nucleotide sequence ID" value="NZ_CBCSGW010000008.1"/>
</dbReference>
<dbReference type="EMBL" id="JAAATY010000001">
    <property type="protein sequence ID" value="NRN63448.1"/>
    <property type="molecule type" value="Genomic_DNA"/>
</dbReference>
<proteinExistence type="predicted"/>
<keyword evidence="2" id="KW-1133">Transmembrane helix</keyword>
<evidence type="ECO:0000256" key="1">
    <source>
        <dbReference type="SAM" id="MobiDB-lite"/>
    </source>
</evidence>
<gene>
    <name evidence="3" type="ORF">GC106_6490</name>
</gene>
<evidence type="ECO:0000313" key="3">
    <source>
        <dbReference type="EMBL" id="NRN63448.1"/>
    </source>
</evidence>
<keyword evidence="2" id="KW-0812">Transmembrane</keyword>
<accession>A0ABX2EXN3</accession>
<sequence>MTYTAPPPVKRPVSRLTAGLLWLVAAGLGVGATFGDILVQDFGEGSSFRTGFWTQGPIQDGRQVEDQAAYYGVEIVIAAAFLLLAFLLVLLSRRRWAPVVAGTFGSGMYLASALTWTVTLPSAAGEPSPKLGLWLFIGAAVLALIGLGVALAERARPMQHQQQSRFMPPPPRPMRPPQPPPPPRWEPETPKYGVPVQQPDAPRQPESRPQSESPLDAPDRTTAIDPPKTPDPGAISRKLEGDEK</sequence>
<protein>
    <submittedName>
        <fullName evidence="3">Uncharacterized protein</fullName>
    </submittedName>
</protein>
<evidence type="ECO:0000313" key="4">
    <source>
        <dbReference type="Proteomes" id="UP000763557"/>
    </source>
</evidence>
<feature type="compositionally biased region" description="Pro residues" evidence="1">
    <location>
        <begin position="167"/>
        <end position="184"/>
    </location>
</feature>
<feature type="transmembrane region" description="Helical" evidence="2">
    <location>
        <begin position="131"/>
        <end position="152"/>
    </location>
</feature>
<feature type="transmembrane region" description="Helical" evidence="2">
    <location>
        <begin position="68"/>
        <end position="91"/>
    </location>
</feature>
<evidence type="ECO:0000256" key="2">
    <source>
        <dbReference type="SAM" id="Phobius"/>
    </source>
</evidence>
<feature type="transmembrane region" description="Helical" evidence="2">
    <location>
        <begin position="98"/>
        <end position="119"/>
    </location>
</feature>
<reference evidence="3 4" key="1">
    <citation type="submission" date="2020-01" db="EMBL/GenBank/DDBJ databases">
        <title>Kibdelosporangium persica a novel Actinomycetes from a hot desert in Iran.</title>
        <authorList>
            <person name="Safaei N."/>
            <person name="Zaburannyi N."/>
            <person name="Mueller R."/>
            <person name="Wink J."/>
        </authorList>
    </citation>
    <scope>NUCLEOTIDE SEQUENCE [LARGE SCALE GENOMIC DNA]</scope>
    <source>
        <strain evidence="3 4">4NS15</strain>
    </source>
</reference>
<organism evidence="3 4">
    <name type="scientific">Kibdelosporangium persicum</name>
    <dbReference type="NCBI Taxonomy" id="2698649"/>
    <lineage>
        <taxon>Bacteria</taxon>
        <taxon>Bacillati</taxon>
        <taxon>Actinomycetota</taxon>
        <taxon>Actinomycetes</taxon>
        <taxon>Pseudonocardiales</taxon>
        <taxon>Pseudonocardiaceae</taxon>
        <taxon>Kibdelosporangium</taxon>
    </lineage>
</organism>
<keyword evidence="4" id="KW-1185">Reference proteome</keyword>
<keyword evidence="2" id="KW-0472">Membrane</keyword>
<comment type="caution">
    <text evidence="3">The sequence shown here is derived from an EMBL/GenBank/DDBJ whole genome shotgun (WGS) entry which is preliminary data.</text>
</comment>